<dbReference type="SUPFAM" id="SSF53300">
    <property type="entry name" value="vWA-like"/>
    <property type="match status" value="1"/>
</dbReference>
<feature type="compositionally biased region" description="Polar residues" evidence="5">
    <location>
        <begin position="601"/>
        <end position="613"/>
    </location>
</feature>
<dbReference type="PANTHER" id="PTHR38791">
    <property type="entry name" value="ZN(II)2CYS6 TRANSCRIPTION FACTOR (EUROFUNG)-RELATED-RELATED"/>
    <property type="match status" value="1"/>
</dbReference>
<dbReference type="InterPro" id="IPR002035">
    <property type="entry name" value="VWF_A"/>
</dbReference>
<evidence type="ECO:0000256" key="4">
    <source>
        <dbReference type="ARBA" id="ARBA00023242"/>
    </source>
</evidence>
<dbReference type="EMBL" id="DF933840">
    <property type="protein sequence ID" value="GAM42723.1"/>
    <property type="molecule type" value="Genomic_DNA"/>
</dbReference>
<dbReference type="Pfam" id="PF11951">
    <property type="entry name" value="Fungal_trans_2"/>
    <property type="match status" value="1"/>
</dbReference>
<keyword evidence="1" id="KW-0805">Transcription regulation</keyword>
<dbReference type="PROSITE" id="PS50234">
    <property type="entry name" value="VWFA"/>
    <property type="match status" value="1"/>
</dbReference>
<name>A0A478ED00_TALPI</name>
<gene>
    <name evidence="8" type="ORF">TCE0_044f16968</name>
</gene>
<dbReference type="InterPro" id="IPR053175">
    <property type="entry name" value="DHMBA_Reg_Transcription_Factor"/>
</dbReference>
<feature type="compositionally biased region" description="Low complexity" evidence="5">
    <location>
        <begin position="59"/>
        <end position="83"/>
    </location>
</feature>
<sequence length="873" mass="98055">MVYCGKPSKGCGACRARKVKCDQATPSCQRCIKANRTCPGYRDQLSLLFRDQSSSVAKKAKSNKTSDSSPSAVTTTTSPASGSWQDHANIPTDYGLLQINAWNSPLGETYYSESYDNYDQFNDVENFSFLPAFTDRRQQAFCYCLNSFVWLNGSLLKGLDYDDDMLSTAPMSQKAMMKGILAVGMANLSRTGARSESMRIEAQQEYQKALKFTNMAISHPKQAREDATLTAVLCMSLFEILTSKKPEKVDSFIQHTRGAVALLEMRGEKQVFQSQYLHMFEFMRSEIMVSCIMRHYPVPPTLLILSEKVSMLPNMAFSSKISHQICVLICRINELRIENRDEKNSMDFNSVIISRAAALDSELEAMMNTMPPEYVPEVHTLAPGQYFEHPTLPVRLAPLYGVYHKYQSFFHCSLQNIYRYGRIYAVELILNRLERMTLQPDFIPTPEFKETCHRFCNLSRHQALDICATTPFLCGFLGDQQKTGKSPFLTNPAGGLALLFPLWTAASVDGYGSATCRWIEKTLEMIGREMGIDQALAMRQLTFHETGMTRPSKHGNAISRGFNDNNNAARPPYPDDMYSSQVKSRQPDVWGPPPYTPAPVASQTPYSPDSVQNPPYPVNSAPLPSSFATGSRPVVDDSQYSFLERFDTIFLVDDSGSMAGRSWKEAEDAIAAITPICTQYDHNGIDIYFLNHYNTLKKCGGYTNIKSPGEVQEIFRSVQPRGMTPVGQRLRQILLPYLPRVERMMANMDEYGRLRSPELEVKPINIIVITDGVFSDDAESVILKAAKTLEKFDAIPWQIGIQFFQIGTDIAAQKYLEQLDDELGKAAKHENVRDIVDTVPWKGQTGRTLSGDGILKVVLGAVNKRYDRQKGHS</sequence>
<dbReference type="InterPro" id="IPR036864">
    <property type="entry name" value="Zn2-C6_fun-type_DNA-bd_sf"/>
</dbReference>
<accession>A0A478ED00</accession>
<dbReference type="InterPro" id="IPR036465">
    <property type="entry name" value="vWFA_dom_sf"/>
</dbReference>
<keyword evidence="9" id="KW-1185">Reference proteome</keyword>
<dbReference type="SUPFAM" id="SSF57701">
    <property type="entry name" value="Zn2/Cys6 DNA-binding domain"/>
    <property type="match status" value="1"/>
</dbReference>
<dbReference type="AlphaFoldDB" id="A0A478ED00"/>
<reference evidence="9" key="1">
    <citation type="journal article" date="2015" name="Genome Announc.">
        <title>Draft genome sequence of Talaromyces cellulolyticus strain Y-94, a source of lignocellulosic biomass-degrading enzymes.</title>
        <authorList>
            <person name="Fujii T."/>
            <person name="Koike H."/>
            <person name="Sawayama S."/>
            <person name="Yano S."/>
            <person name="Inoue H."/>
        </authorList>
    </citation>
    <scope>NUCLEOTIDE SEQUENCE [LARGE SCALE GENOMIC DNA]</scope>
    <source>
        <strain evidence="9">Y-94</strain>
    </source>
</reference>
<organism evidence="8 9">
    <name type="scientific">Talaromyces pinophilus</name>
    <name type="common">Penicillium pinophilum</name>
    <dbReference type="NCBI Taxonomy" id="128442"/>
    <lineage>
        <taxon>Eukaryota</taxon>
        <taxon>Fungi</taxon>
        <taxon>Dikarya</taxon>
        <taxon>Ascomycota</taxon>
        <taxon>Pezizomycotina</taxon>
        <taxon>Eurotiomycetes</taxon>
        <taxon>Eurotiomycetidae</taxon>
        <taxon>Eurotiales</taxon>
        <taxon>Trichocomaceae</taxon>
        <taxon>Talaromyces</taxon>
        <taxon>Talaromyces sect. Talaromyces</taxon>
    </lineage>
</organism>
<dbReference type="Proteomes" id="UP000053095">
    <property type="component" value="Unassembled WGS sequence"/>
</dbReference>
<evidence type="ECO:0000256" key="5">
    <source>
        <dbReference type="SAM" id="MobiDB-lite"/>
    </source>
</evidence>
<dbReference type="CDD" id="cd00067">
    <property type="entry name" value="GAL4"/>
    <property type="match status" value="1"/>
</dbReference>
<dbReference type="PROSITE" id="PS50048">
    <property type="entry name" value="ZN2_CY6_FUNGAL_2"/>
    <property type="match status" value="1"/>
</dbReference>
<dbReference type="Pfam" id="PF00172">
    <property type="entry name" value="Zn_clus"/>
    <property type="match status" value="1"/>
</dbReference>
<protein>
    <submittedName>
        <fullName evidence="8">C6 finger domain protein</fullName>
    </submittedName>
</protein>
<keyword evidence="3" id="KW-0804">Transcription</keyword>
<dbReference type="PROSITE" id="PS00463">
    <property type="entry name" value="ZN2_CY6_FUNGAL_1"/>
    <property type="match status" value="1"/>
</dbReference>
<feature type="domain" description="VWFA" evidence="7">
    <location>
        <begin position="647"/>
        <end position="820"/>
    </location>
</feature>
<keyword evidence="4" id="KW-0539">Nucleus</keyword>
<dbReference type="GO" id="GO:0003677">
    <property type="term" value="F:DNA binding"/>
    <property type="evidence" value="ECO:0007669"/>
    <property type="project" value="UniProtKB-KW"/>
</dbReference>
<evidence type="ECO:0000256" key="1">
    <source>
        <dbReference type="ARBA" id="ARBA00023015"/>
    </source>
</evidence>
<dbReference type="Gene3D" id="4.10.240.10">
    <property type="entry name" value="Zn(2)-C6 fungal-type DNA-binding domain"/>
    <property type="match status" value="1"/>
</dbReference>
<evidence type="ECO:0000259" key="6">
    <source>
        <dbReference type="PROSITE" id="PS50048"/>
    </source>
</evidence>
<proteinExistence type="predicted"/>
<feature type="region of interest" description="Disordered" evidence="5">
    <location>
        <begin position="548"/>
        <end position="615"/>
    </location>
</feature>
<dbReference type="PANTHER" id="PTHR38791:SF5">
    <property type="entry name" value="TRANSCRIPTION FACTOR DBAG-RELATED"/>
    <property type="match status" value="1"/>
</dbReference>
<dbReference type="GO" id="GO:0000981">
    <property type="term" value="F:DNA-binding transcription factor activity, RNA polymerase II-specific"/>
    <property type="evidence" value="ECO:0007669"/>
    <property type="project" value="InterPro"/>
</dbReference>
<dbReference type="SMART" id="SM00066">
    <property type="entry name" value="GAL4"/>
    <property type="match status" value="1"/>
</dbReference>
<feature type="region of interest" description="Disordered" evidence="5">
    <location>
        <begin position="59"/>
        <end position="85"/>
    </location>
</feature>
<evidence type="ECO:0000256" key="3">
    <source>
        <dbReference type="ARBA" id="ARBA00023163"/>
    </source>
</evidence>
<dbReference type="InterPro" id="IPR001138">
    <property type="entry name" value="Zn2Cys6_DnaBD"/>
</dbReference>
<dbReference type="Gene3D" id="3.40.50.410">
    <property type="entry name" value="von Willebrand factor, type A domain"/>
    <property type="match status" value="1"/>
</dbReference>
<evidence type="ECO:0000313" key="9">
    <source>
        <dbReference type="Proteomes" id="UP000053095"/>
    </source>
</evidence>
<evidence type="ECO:0000259" key="7">
    <source>
        <dbReference type="PROSITE" id="PS50234"/>
    </source>
</evidence>
<keyword evidence="2" id="KW-0238">DNA-binding</keyword>
<feature type="domain" description="Zn(2)-C6 fungal-type" evidence="6">
    <location>
        <begin position="10"/>
        <end position="38"/>
    </location>
</feature>
<dbReference type="InterPro" id="IPR021858">
    <property type="entry name" value="Fun_TF"/>
</dbReference>
<evidence type="ECO:0000313" key="8">
    <source>
        <dbReference type="EMBL" id="GAM42723.1"/>
    </source>
</evidence>
<evidence type="ECO:0000256" key="2">
    <source>
        <dbReference type="ARBA" id="ARBA00023125"/>
    </source>
</evidence>
<dbReference type="GO" id="GO:0008270">
    <property type="term" value="F:zinc ion binding"/>
    <property type="evidence" value="ECO:0007669"/>
    <property type="project" value="InterPro"/>
</dbReference>